<protein>
    <submittedName>
        <fullName evidence="8">TlpA family protein disulfide reductase</fullName>
    </submittedName>
</protein>
<gene>
    <name evidence="6" type="ORF">DWW18_03440</name>
    <name evidence="8" type="ORF">DWZ68_06405</name>
    <name evidence="7" type="ORF">DXA50_03210</name>
</gene>
<proteinExistence type="predicted"/>
<dbReference type="AlphaFoldDB" id="A0A415QL63"/>
<comment type="caution">
    <text evidence="8">The sequence shown here is derived from an EMBL/GenBank/DDBJ whole genome shotgun (WGS) entry which is preliminary data.</text>
</comment>
<organism evidence="8 10">
    <name type="scientific">Butyricimonas virosa</name>
    <dbReference type="NCBI Taxonomy" id="544645"/>
    <lineage>
        <taxon>Bacteria</taxon>
        <taxon>Pseudomonadati</taxon>
        <taxon>Bacteroidota</taxon>
        <taxon>Bacteroidia</taxon>
        <taxon>Bacteroidales</taxon>
        <taxon>Odoribacteraceae</taxon>
        <taxon>Butyricimonas</taxon>
    </lineage>
</organism>
<dbReference type="InterPro" id="IPR050553">
    <property type="entry name" value="Thioredoxin_ResA/DsbE_sf"/>
</dbReference>
<dbReference type="PROSITE" id="PS51352">
    <property type="entry name" value="THIOREDOXIN_2"/>
    <property type="match status" value="1"/>
</dbReference>
<dbReference type="EMBL" id="QSCR01000003">
    <property type="protein sequence ID" value="RGY20422.1"/>
    <property type="molecule type" value="Genomic_DNA"/>
</dbReference>
<dbReference type="GO" id="GO:0030313">
    <property type="term" value="C:cell envelope"/>
    <property type="evidence" value="ECO:0007669"/>
    <property type="project" value="UniProtKB-SubCell"/>
</dbReference>
<dbReference type="Proteomes" id="UP000286063">
    <property type="component" value="Unassembled WGS sequence"/>
</dbReference>
<evidence type="ECO:0000313" key="6">
    <source>
        <dbReference type="EMBL" id="RGV35850.1"/>
    </source>
</evidence>
<comment type="subcellular location">
    <subcellularLocation>
        <location evidence="1">Cell envelope</location>
    </subcellularLocation>
</comment>
<evidence type="ECO:0000256" key="3">
    <source>
        <dbReference type="ARBA" id="ARBA00023157"/>
    </source>
</evidence>
<evidence type="ECO:0000313" key="8">
    <source>
        <dbReference type="EMBL" id="RHM44746.1"/>
    </source>
</evidence>
<evidence type="ECO:0000313" key="10">
    <source>
        <dbReference type="Proteomes" id="UP000286038"/>
    </source>
</evidence>
<evidence type="ECO:0000256" key="4">
    <source>
        <dbReference type="ARBA" id="ARBA00023284"/>
    </source>
</evidence>
<dbReference type="InterPro" id="IPR036249">
    <property type="entry name" value="Thioredoxin-like_sf"/>
</dbReference>
<evidence type="ECO:0000256" key="2">
    <source>
        <dbReference type="ARBA" id="ARBA00022748"/>
    </source>
</evidence>
<keyword evidence="2" id="KW-0201">Cytochrome c-type biogenesis</keyword>
<dbReference type="STRING" id="1121130.GCA_000519105_03625"/>
<accession>A0A415QL63</accession>
<evidence type="ECO:0000313" key="9">
    <source>
        <dbReference type="Proteomes" id="UP000283589"/>
    </source>
</evidence>
<dbReference type="Proteomes" id="UP000286038">
    <property type="component" value="Unassembled WGS sequence"/>
</dbReference>
<dbReference type="OrthoDB" id="9794348at2"/>
<evidence type="ECO:0000256" key="1">
    <source>
        <dbReference type="ARBA" id="ARBA00004196"/>
    </source>
</evidence>
<keyword evidence="4" id="KW-0676">Redox-active center</keyword>
<dbReference type="PANTHER" id="PTHR42852">
    <property type="entry name" value="THIOL:DISULFIDE INTERCHANGE PROTEIN DSBE"/>
    <property type="match status" value="1"/>
</dbReference>
<evidence type="ECO:0000313" key="11">
    <source>
        <dbReference type="Proteomes" id="UP000286063"/>
    </source>
</evidence>
<sequence>MQLLFPKQLKSQLISRKLHFQKFLQNWENRLKWFSCTTINWLNGNLVKLSDFKGKLVYMDIWATWCGPCVEEIPNMEKLYQHYKDDPRILLVSVSVDSKKNLWEKKLDEDKPQWPQYIVDGALKDKLYNEYIITGIPRFMMFDSEGRIITINAMRPSNGKLIPFIEEQLSKPKEIKGPGGMKMIKLK</sequence>
<dbReference type="PANTHER" id="PTHR42852:SF6">
    <property type="entry name" value="THIOL:DISULFIDE INTERCHANGE PROTEIN DSBE"/>
    <property type="match status" value="1"/>
</dbReference>
<reference evidence="9 10" key="1">
    <citation type="submission" date="2018-08" db="EMBL/GenBank/DDBJ databases">
        <title>A genome reference for cultivated species of the human gut microbiota.</title>
        <authorList>
            <person name="Zou Y."/>
            <person name="Xue W."/>
            <person name="Luo G."/>
        </authorList>
    </citation>
    <scope>NUCLEOTIDE SEQUENCE [LARGE SCALE GENOMIC DNA]</scope>
    <source>
        <strain evidence="6 9">AF14-49</strain>
        <strain evidence="8 10">AF34-33</strain>
        <strain evidence="7 11">OF02-7</strain>
    </source>
</reference>
<evidence type="ECO:0000313" key="7">
    <source>
        <dbReference type="EMBL" id="RGY20422.1"/>
    </source>
</evidence>
<dbReference type="Proteomes" id="UP000283589">
    <property type="component" value="Unassembled WGS sequence"/>
</dbReference>
<evidence type="ECO:0000259" key="5">
    <source>
        <dbReference type="PROSITE" id="PS51352"/>
    </source>
</evidence>
<dbReference type="EMBL" id="QRZA01000003">
    <property type="protein sequence ID" value="RGV35850.1"/>
    <property type="molecule type" value="Genomic_DNA"/>
</dbReference>
<dbReference type="EMBL" id="QRPV01000005">
    <property type="protein sequence ID" value="RHM44746.1"/>
    <property type="molecule type" value="Genomic_DNA"/>
</dbReference>
<dbReference type="CDD" id="cd02966">
    <property type="entry name" value="TlpA_like_family"/>
    <property type="match status" value="1"/>
</dbReference>
<name>A0A415QL63_9BACT</name>
<dbReference type="InterPro" id="IPR013766">
    <property type="entry name" value="Thioredoxin_domain"/>
</dbReference>
<dbReference type="Pfam" id="PF13905">
    <property type="entry name" value="Thioredoxin_8"/>
    <property type="match status" value="1"/>
</dbReference>
<dbReference type="SUPFAM" id="SSF52833">
    <property type="entry name" value="Thioredoxin-like"/>
    <property type="match status" value="1"/>
</dbReference>
<dbReference type="Gene3D" id="3.40.30.10">
    <property type="entry name" value="Glutaredoxin"/>
    <property type="match status" value="1"/>
</dbReference>
<dbReference type="InterPro" id="IPR012336">
    <property type="entry name" value="Thioredoxin-like_fold"/>
</dbReference>
<keyword evidence="3" id="KW-1015">Disulfide bond</keyword>
<dbReference type="GO" id="GO:0017004">
    <property type="term" value="P:cytochrome complex assembly"/>
    <property type="evidence" value="ECO:0007669"/>
    <property type="project" value="UniProtKB-KW"/>
</dbReference>
<feature type="domain" description="Thioredoxin" evidence="5">
    <location>
        <begin position="28"/>
        <end position="170"/>
    </location>
</feature>